<dbReference type="GO" id="GO:0055085">
    <property type="term" value="P:transmembrane transport"/>
    <property type="evidence" value="ECO:0007669"/>
    <property type="project" value="InterPro"/>
</dbReference>
<keyword evidence="3 8" id="KW-0813">Transport</keyword>
<evidence type="ECO:0000256" key="8">
    <source>
        <dbReference type="RuleBase" id="RU003943"/>
    </source>
</evidence>
<evidence type="ECO:0000256" key="5">
    <source>
        <dbReference type="ARBA" id="ARBA00022692"/>
    </source>
</evidence>
<keyword evidence="7 9" id="KW-0472">Membrane</keyword>
<dbReference type="GO" id="GO:0043190">
    <property type="term" value="C:ATP-binding cassette (ABC) transporter complex"/>
    <property type="evidence" value="ECO:0007669"/>
    <property type="project" value="InterPro"/>
</dbReference>
<organism evidence="10 11">
    <name type="scientific">Deinobacterium chartae</name>
    <dbReference type="NCBI Taxonomy" id="521158"/>
    <lineage>
        <taxon>Bacteria</taxon>
        <taxon>Thermotogati</taxon>
        <taxon>Deinococcota</taxon>
        <taxon>Deinococci</taxon>
        <taxon>Deinococcales</taxon>
        <taxon>Deinococcaceae</taxon>
        <taxon>Deinobacterium</taxon>
    </lineage>
</organism>
<evidence type="ECO:0000256" key="2">
    <source>
        <dbReference type="ARBA" id="ARBA00008034"/>
    </source>
</evidence>
<dbReference type="InterPro" id="IPR037294">
    <property type="entry name" value="ABC_BtuC-like"/>
</dbReference>
<evidence type="ECO:0000256" key="6">
    <source>
        <dbReference type="ARBA" id="ARBA00022989"/>
    </source>
</evidence>
<feature type="transmembrane region" description="Helical" evidence="9">
    <location>
        <begin position="259"/>
        <end position="283"/>
    </location>
</feature>
<keyword evidence="11" id="KW-1185">Reference proteome</keyword>
<evidence type="ECO:0000256" key="7">
    <source>
        <dbReference type="ARBA" id="ARBA00023136"/>
    </source>
</evidence>
<feature type="transmembrane region" description="Helical" evidence="9">
    <location>
        <begin position="175"/>
        <end position="196"/>
    </location>
</feature>
<evidence type="ECO:0000256" key="9">
    <source>
        <dbReference type="SAM" id="Phobius"/>
    </source>
</evidence>
<dbReference type="GO" id="GO:0010043">
    <property type="term" value="P:response to zinc ion"/>
    <property type="evidence" value="ECO:0007669"/>
    <property type="project" value="TreeGrafter"/>
</dbReference>
<feature type="transmembrane region" description="Helical" evidence="9">
    <location>
        <begin position="58"/>
        <end position="80"/>
    </location>
</feature>
<name>A0A841HW48_9DEIO</name>
<gene>
    <name evidence="10" type="ORF">HNR42_000296</name>
</gene>
<keyword evidence="5 8" id="KW-0812">Transmembrane</keyword>
<feature type="transmembrane region" description="Helical" evidence="9">
    <location>
        <begin position="33"/>
        <end position="52"/>
    </location>
</feature>
<dbReference type="EMBL" id="JACHHG010000001">
    <property type="protein sequence ID" value="MBB6096884.1"/>
    <property type="molecule type" value="Genomic_DNA"/>
</dbReference>
<evidence type="ECO:0000256" key="3">
    <source>
        <dbReference type="ARBA" id="ARBA00022448"/>
    </source>
</evidence>
<feature type="transmembrane region" description="Helical" evidence="9">
    <location>
        <begin position="202"/>
        <end position="224"/>
    </location>
</feature>
<dbReference type="PANTHER" id="PTHR30477">
    <property type="entry name" value="ABC-TRANSPORTER METAL-BINDING PROTEIN"/>
    <property type="match status" value="1"/>
</dbReference>
<evidence type="ECO:0000256" key="4">
    <source>
        <dbReference type="ARBA" id="ARBA00022475"/>
    </source>
</evidence>
<evidence type="ECO:0000313" key="11">
    <source>
        <dbReference type="Proteomes" id="UP000569951"/>
    </source>
</evidence>
<dbReference type="Proteomes" id="UP000569951">
    <property type="component" value="Unassembled WGS sequence"/>
</dbReference>
<dbReference type="Pfam" id="PF00950">
    <property type="entry name" value="ABC-3"/>
    <property type="match status" value="1"/>
</dbReference>
<dbReference type="SUPFAM" id="SSF81345">
    <property type="entry name" value="ABC transporter involved in vitamin B12 uptake, BtuC"/>
    <property type="match status" value="1"/>
</dbReference>
<keyword evidence="4" id="KW-1003">Cell membrane</keyword>
<dbReference type="Gene3D" id="1.10.3470.10">
    <property type="entry name" value="ABC transporter involved in vitamin B12 uptake, BtuC"/>
    <property type="match status" value="1"/>
</dbReference>
<feature type="transmembrane region" description="Helical" evidence="9">
    <location>
        <begin position="231"/>
        <end position="253"/>
    </location>
</feature>
<proteinExistence type="inferred from homology"/>
<accession>A0A841HW48</accession>
<dbReference type="AlphaFoldDB" id="A0A841HW48"/>
<comment type="similarity">
    <text evidence="2 8">Belongs to the ABC-3 integral membrane protein family.</text>
</comment>
<protein>
    <submittedName>
        <fullName evidence="10">Manganese/zinc/iron transport system permease protein</fullName>
    </submittedName>
</protein>
<comment type="caution">
    <text evidence="10">The sequence shown here is derived from an EMBL/GenBank/DDBJ whole genome shotgun (WGS) entry which is preliminary data.</text>
</comment>
<feature type="transmembrane region" description="Helical" evidence="9">
    <location>
        <begin position="92"/>
        <end position="111"/>
    </location>
</feature>
<evidence type="ECO:0000313" key="10">
    <source>
        <dbReference type="EMBL" id="MBB6096884.1"/>
    </source>
</evidence>
<dbReference type="PANTHER" id="PTHR30477:SF8">
    <property type="entry name" value="METAL TRANSPORT SYSTEM MEMBRANE PROTEIN CT_070-RELATED"/>
    <property type="match status" value="1"/>
</dbReference>
<keyword evidence="6 9" id="KW-1133">Transmembrane helix</keyword>
<evidence type="ECO:0000256" key="1">
    <source>
        <dbReference type="ARBA" id="ARBA00004651"/>
    </source>
</evidence>
<dbReference type="RefSeq" id="WP_183983751.1">
    <property type="nucleotide sequence ID" value="NZ_JACHHG010000001.1"/>
</dbReference>
<reference evidence="10 11" key="1">
    <citation type="submission" date="2020-08" db="EMBL/GenBank/DDBJ databases">
        <title>Genomic Encyclopedia of Type Strains, Phase IV (KMG-IV): sequencing the most valuable type-strain genomes for metagenomic binning, comparative biology and taxonomic classification.</title>
        <authorList>
            <person name="Goeker M."/>
        </authorList>
    </citation>
    <scope>NUCLEOTIDE SEQUENCE [LARGE SCALE GENOMIC DNA]</scope>
    <source>
        <strain evidence="10 11">DSM 21458</strain>
    </source>
</reference>
<feature type="transmembrane region" description="Helical" evidence="9">
    <location>
        <begin position="6"/>
        <end position="28"/>
    </location>
</feature>
<feature type="transmembrane region" description="Helical" evidence="9">
    <location>
        <begin position="144"/>
        <end position="163"/>
    </location>
</feature>
<dbReference type="CDD" id="cd06550">
    <property type="entry name" value="TM_ABC_iron-siderophores_like"/>
    <property type="match status" value="1"/>
</dbReference>
<sequence length="365" mass="38377">MNPADVVIVATALLVSSAAALLGVFLVLRRMSLMSDAISHAVLPGIVAAYWLTGGEAATVPALLGAGAMGLLTVSAVELLARSGRVRSDAAIGVVFPLFFSVGVILVSMYFRDVHLDLDAVLYGEIAYAPFNTLTLLGHELPESVVLMGSLALLNALFVALFYKELKLATFDAGLAAALGFAPGLIHYLLMTLLSFTTVGAFQSVGAILVIAFVIVPPATAYLLTRRLPVMIGLSLLFGALSSVAGYVLAILLDASIAGMMATLLGVFFFAALLFSPLEGILATRRRRARQRRQVAARLLVAHLAQAGGAGQLEETARQLGWTLPEARTALETARQGGWARLEAGRVDLTPRGLEAARQGPKLAV</sequence>
<dbReference type="InterPro" id="IPR001626">
    <property type="entry name" value="ABC_TroCD"/>
</dbReference>
<comment type="subcellular location">
    <subcellularLocation>
        <location evidence="1 8">Cell membrane</location>
        <topology evidence="1 8">Multi-pass membrane protein</topology>
    </subcellularLocation>
</comment>